<dbReference type="RefSeq" id="WP_109330721.1">
    <property type="nucleotide sequence ID" value="NZ_CP029354.1"/>
</dbReference>
<dbReference type="AlphaFoldDB" id="A0A2S2CVB6"/>
<protein>
    <submittedName>
        <fullName evidence="1">Uncharacterized protein</fullName>
    </submittedName>
</protein>
<evidence type="ECO:0000313" key="2">
    <source>
        <dbReference type="Proteomes" id="UP000245629"/>
    </source>
</evidence>
<name>A0A2S2CVB6_9PROT</name>
<dbReference type="EMBL" id="CP029354">
    <property type="protein sequence ID" value="AWK88441.1"/>
    <property type="molecule type" value="Genomic_DNA"/>
</dbReference>
<dbReference type="Proteomes" id="UP000245629">
    <property type="component" value="Chromosome 3"/>
</dbReference>
<reference evidence="2" key="1">
    <citation type="submission" date="2018-05" db="EMBL/GenBank/DDBJ databases">
        <title>Azospirillum thermophila sp. nov., a novel isolated from hot spring.</title>
        <authorList>
            <person name="Zhao Z."/>
        </authorList>
    </citation>
    <scope>NUCLEOTIDE SEQUENCE [LARGE SCALE GENOMIC DNA]</scope>
    <source>
        <strain evidence="2">CFH 70021</strain>
    </source>
</reference>
<sequence>MLKGTIEYAPSTFEERGAAVAFTTPLLSQTRVRKGERSRLEVLIPSLSEGLGIYVVPWKAVPDMVPMTMHDRYLHELIVKEDACSPHEIRRVTMKVARRGLAGPKAAQAARAALEEDDEQRTLTNYLLILAILKAAGMTSPDMLATDLDTDEGQRRTRDLMTRAATSLRLAPSVLYARLSELAEVVAPVGLYQSPKPGRLLRVFNELKGFRDSVDEWAKETYSDASPVASFCAEVAQHTIDIGDGVLKAFHGRIDAMGRLMRHWDGELAEVRSHAIRMSWLLDGWDYVINAWDASLAQDRQQQTLTVHELFRIIPLVPREESSRDLNGEAQKLQAVHRRSVRMLEDWRTGRMDLEAIRRIETVKARAA</sequence>
<proteinExistence type="predicted"/>
<dbReference type="KEGG" id="azz:DEW08_20425"/>
<gene>
    <name evidence="1" type="ORF">DEW08_20425</name>
</gene>
<evidence type="ECO:0000313" key="1">
    <source>
        <dbReference type="EMBL" id="AWK88441.1"/>
    </source>
</evidence>
<keyword evidence="2" id="KW-1185">Reference proteome</keyword>
<organism evidence="1 2">
    <name type="scientific">Azospirillum thermophilum</name>
    <dbReference type="NCBI Taxonomy" id="2202148"/>
    <lineage>
        <taxon>Bacteria</taxon>
        <taxon>Pseudomonadati</taxon>
        <taxon>Pseudomonadota</taxon>
        <taxon>Alphaproteobacteria</taxon>
        <taxon>Rhodospirillales</taxon>
        <taxon>Azospirillaceae</taxon>
        <taxon>Azospirillum</taxon>
    </lineage>
</organism>
<accession>A0A2S2CVB6</accession>
<dbReference type="OrthoDB" id="7285430at2"/>